<dbReference type="InterPro" id="IPR008889">
    <property type="entry name" value="VQ"/>
</dbReference>
<proteinExistence type="predicted"/>
<dbReference type="PANTHER" id="PTHR34777">
    <property type="entry name" value="VQ MOTIF-CONTAINING PROTEIN 10"/>
    <property type="match status" value="1"/>
</dbReference>
<sequence>MACASRDQAVRVVLIDTQYVETDAMSFKSVVQSLTGKDSCVSWIEKSSFGLENRKPVGVNRVGVDKSAGSDNINNGCGGTGNRSVSMLSKGLSFKDLDVMILQAPPMEELEWMWADQQNFH</sequence>
<organism evidence="2 3">
    <name type="scientific">Carya illinoinensis</name>
    <name type="common">Pecan</name>
    <dbReference type="NCBI Taxonomy" id="32201"/>
    <lineage>
        <taxon>Eukaryota</taxon>
        <taxon>Viridiplantae</taxon>
        <taxon>Streptophyta</taxon>
        <taxon>Embryophyta</taxon>
        <taxon>Tracheophyta</taxon>
        <taxon>Spermatophyta</taxon>
        <taxon>Magnoliopsida</taxon>
        <taxon>eudicotyledons</taxon>
        <taxon>Gunneridae</taxon>
        <taxon>Pentapetalae</taxon>
        <taxon>rosids</taxon>
        <taxon>fabids</taxon>
        <taxon>Fagales</taxon>
        <taxon>Juglandaceae</taxon>
        <taxon>Carya</taxon>
    </lineage>
</organism>
<dbReference type="Proteomes" id="UP000811246">
    <property type="component" value="Chromosome 9"/>
</dbReference>
<feature type="domain" description="VQ" evidence="1">
    <location>
        <begin position="16"/>
        <end position="39"/>
    </location>
</feature>
<dbReference type="Pfam" id="PF05678">
    <property type="entry name" value="VQ"/>
    <property type="match status" value="1"/>
</dbReference>
<accession>A0A922E390</accession>
<evidence type="ECO:0000313" key="3">
    <source>
        <dbReference type="Proteomes" id="UP000811246"/>
    </source>
</evidence>
<dbReference type="AlphaFoldDB" id="A0A922E390"/>
<dbReference type="EMBL" id="CM031833">
    <property type="protein sequence ID" value="KAG6695914.1"/>
    <property type="molecule type" value="Genomic_DNA"/>
</dbReference>
<dbReference type="InterPro" id="IPR039608">
    <property type="entry name" value="VQ_1/10"/>
</dbReference>
<protein>
    <recommendedName>
        <fullName evidence="1">VQ domain-containing protein</fullName>
    </recommendedName>
</protein>
<comment type="caution">
    <text evidence="2">The sequence shown here is derived from an EMBL/GenBank/DDBJ whole genome shotgun (WGS) entry which is preliminary data.</text>
</comment>
<evidence type="ECO:0000313" key="2">
    <source>
        <dbReference type="EMBL" id="KAG6695914.1"/>
    </source>
</evidence>
<name>A0A922E390_CARIL</name>
<reference evidence="2" key="1">
    <citation type="submission" date="2021-01" db="EMBL/GenBank/DDBJ databases">
        <authorList>
            <person name="Lovell J.T."/>
            <person name="Bentley N."/>
            <person name="Bhattarai G."/>
            <person name="Jenkins J.W."/>
            <person name="Sreedasyam A."/>
            <person name="Alarcon Y."/>
            <person name="Bock C."/>
            <person name="Boston L."/>
            <person name="Carlson J."/>
            <person name="Cervantes K."/>
            <person name="Clermont K."/>
            <person name="Krom N."/>
            <person name="Kubenka K."/>
            <person name="Mamidi S."/>
            <person name="Mattison C."/>
            <person name="Monteros M."/>
            <person name="Pisani C."/>
            <person name="Plott C."/>
            <person name="Rajasekar S."/>
            <person name="Rhein H.S."/>
            <person name="Rohla C."/>
            <person name="Song M."/>
            <person name="Hilaire R.S."/>
            <person name="Shu S."/>
            <person name="Wells L."/>
            <person name="Wang X."/>
            <person name="Webber J."/>
            <person name="Heerema R.J."/>
            <person name="Klein P."/>
            <person name="Conner P."/>
            <person name="Grauke L."/>
            <person name="Grimwood J."/>
            <person name="Schmutz J."/>
            <person name="Randall J.J."/>
        </authorList>
    </citation>
    <scope>NUCLEOTIDE SEQUENCE</scope>
    <source>
        <tissue evidence="2">Leaf</tissue>
    </source>
</reference>
<gene>
    <name evidence="2" type="ORF">I3842_09G120800</name>
</gene>
<evidence type="ECO:0000259" key="1">
    <source>
        <dbReference type="Pfam" id="PF05678"/>
    </source>
</evidence>
<dbReference type="PANTHER" id="PTHR34777:SF25">
    <property type="entry name" value="VQ DOMAIN-CONTAINING PROTEIN"/>
    <property type="match status" value="1"/>
</dbReference>